<dbReference type="InterPro" id="IPR002078">
    <property type="entry name" value="Sigma_54_int"/>
</dbReference>
<dbReference type="Pfam" id="PF00158">
    <property type="entry name" value="Sigma54_activat"/>
    <property type="match status" value="1"/>
</dbReference>
<dbReference type="InterPro" id="IPR058031">
    <property type="entry name" value="AAA_lid_NorR"/>
</dbReference>
<feature type="domain" description="Response regulatory" evidence="7">
    <location>
        <begin position="4"/>
        <end position="118"/>
    </location>
</feature>
<dbReference type="PROSITE" id="PS00675">
    <property type="entry name" value="SIGMA54_INTERACT_1"/>
    <property type="match status" value="1"/>
</dbReference>
<dbReference type="Pfam" id="PF02954">
    <property type="entry name" value="HTH_8"/>
    <property type="match status" value="1"/>
</dbReference>
<dbReference type="AlphaFoldDB" id="A0A941F2N4"/>
<keyword evidence="1" id="KW-0547">Nucleotide-binding</keyword>
<accession>A0A941F2N4</accession>
<dbReference type="SMART" id="SM00448">
    <property type="entry name" value="REC"/>
    <property type="match status" value="1"/>
</dbReference>
<keyword evidence="9" id="KW-1185">Reference proteome</keyword>
<dbReference type="RefSeq" id="WP_212189809.1">
    <property type="nucleotide sequence ID" value="NZ_JAGTAR010000011.1"/>
</dbReference>
<comment type="caution">
    <text evidence="8">The sequence shown here is derived from an EMBL/GenBank/DDBJ whole genome shotgun (WGS) entry which is preliminary data.</text>
</comment>
<dbReference type="InterPro" id="IPR011006">
    <property type="entry name" value="CheY-like_superfamily"/>
</dbReference>
<dbReference type="PROSITE" id="PS00676">
    <property type="entry name" value="SIGMA54_INTERACT_2"/>
    <property type="match status" value="1"/>
</dbReference>
<proteinExistence type="predicted"/>
<keyword evidence="3" id="KW-0805">Transcription regulation</keyword>
<reference evidence="8" key="1">
    <citation type="journal article" date="2018" name="Int. J. Syst. Evol. Microbiol.">
        <title>Carboxylicivirga sediminis sp. nov., isolated from coastal sediment.</title>
        <authorList>
            <person name="Wang F.Q."/>
            <person name="Ren L.H."/>
            <person name="Zou R.J."/>
            <person name="Sun Y.Z."/>
            <person name="Liu X.J."/>
            <person name="Jiang F."/>
            <person name="Liu L.J."/>
        </authorList>
    </citation>
    <scope>NUCLEOTIDE SEQUENCE</scope>
    <source>
        <strain evidence="8">JR1</strain>
    </source>
</reference>
<keyword evidence="4" id="KW-0804">Transcription</keyword>
<name>A0A941F2N4_9BACT</name>
<sequence>MKYTILLFEDEAELRQEIQDSIVLDKVEVLAFDSWASFKDVKLDSVPRLAILDINLVDKDGLTIFYELKEHYSEIEGIIITGQASLKNAIASLKLGIRDFIEKPFRARELRSSIEKCESYKQFRVKNYVIDRQLEESRKKFEAHWGIEFIGVSQAIKEINTLMKRVAQADATSVMITGESGSGKELIARGIHSMSDRSGAPFYPVNCTAIPDSLFESEFFGYQKGAFTGALSNHEGWFERANGGTLFLDEIGDMNLALQSKLLRVLDERKVNRIGSHDIVTVNTRIVCATNKDLKQMIEDGQFRLDLYHRLNSFHIHIPPLRQRVEDIPVLVNHFVRLFSETHNKGIVSLHSKAMNLLLNHHYLGNIRELKNIIERAILMCDSNVIKPRHLNFTEHTNGSGGGDVDYSLETIEKQTILKAMKACSHNKTHTAEKLNITRQALNRKLKKHGIE</sequence>
<organism evidence="8 9">
    <name type="scientific">Carboxylicivirga sediminis</name>
    <dbReference type="NCBI Taxonomy" id="2006564"/>
    <lineage>
        <taxon>Bacteria</taxon>
        <taxon>Pseudomonadati</taxon>
        <taxon>Bacteroidota</taxon>
        <taxon>Bacteroidia</taxon>
        <taxon>Marinilabiliales</taxon>
        <taxon>Marinilabiliaceae</taxon>
        <taxon>Carboxylicivirga</taxon>
    </lineage>
</organism>
<dbReference type="InterPro" id="IPR001789">
    <property type="entry name" value="Sig_transdc_resp-reg_receiver"/>
</dbReference>
<dbReference type="InterPro" id="IPR027417">
    <property type="entry name" value="P-loop_NTPase"/>
</dbReference>
<dbReference type="InterPro" id="IPR025943">
    <property type="entry name" value="Sigma_54_int_dom_ATP-bd_2"/>
</dbReference>
<dbReference type="InterPro" id="IPR002197">
    <property type="entry name" value="HTH_Fis"/>
</dbReference>
<dbReference type="InterPro" id="IPR025662">
    <property type="entry name" value="Sigma_54_int_dom_ATP-bd_1"/>
</dbReference>
<keyword evidence="2" id="KW-0067">ATP-binding</keyword>
<evidence type="ECO:0000256" key="3">
    <source>
        <dbReference type="ARBA" id="ARBA00023015"/>
    </source>
</evidence>
<dbReference type="InterPro" id="IPR003593">
    <property type="entry name" value="AAA+_ATPase"/>
</dbReference>
<evidence type="ECO:0000259" key="6">
    <source>
        <dbReference type="PROSITE" id="PS50045"/>
    </source>
</evidence>
<dbReference type="Gene3D" id="1.10.10.60">
    <property type="entry name" value="Homeodomain-like"/>
    <property type="match status" value="1"/>
</dbReference>
<evidence type="ECO:0000313" key="8">
    <source>
        <dbReference type="EMBL" id="MBR8535671.1"/>
    </source>
</evidence>
<dbReference type="FunFam" id="3.40.50.300:FF:000006">
    <property type="entry name" value="DNA-binding transcriptional regulator NtrC"/>
    <property type="match status" value="1"/>
</dbReference>
<dbReference type="SUPFAM" id="SSF52540">
    <property type="entry name" value="P-loop containing nucleoside triphosphate hydrolases"/>
    <property type="match status" value="1"/>
</dbReference>
<evidence type="ECO:0000313" key="9">
    <source>
        <dbReference type="Proteomes" id="UP000679220"/>
    </source>
</evidence>
<dbReference type="Gene3D" id="1.10.8.60">
    <property type="match status" value="1"/>
</dbReference>
<dbReference type="EMBL" id="JAGTAR010000011">
    <property type="protein sequence ID" value="MBR8535671.1"/>
    <property type="molecule type" value="Genomic_DNA"/>
</dbReference>
<dbReference type="Pfam" id="PF00072">
    <property type="entry name" value="Response_reg"/>
    <property type="match status" value="1"/>
</dbReference>
<dbReference type="SUPFAM" id="SSF46689">
    <property type="entry name" value="Homeodomain-like"/>
    <property type="match status" value="1"/>
</dbReference>
<dbReference type="PRINTS" id="PR01590">
    <property type="entry name" value="HTHFIS"/>
</dbReference>
<protein>
    <submittedName>
        <fullName evidence="8">Sigma-54-dependent Fis family transcriptional regulator</fullName>
    </submittedName>
</protein>
<evidence type="ECO:0000256" key="5">
    <source>
        <dbReference type="PROSITE-ProRule" id="PRU00169"/>
    </source>
</evidence>
<dbReference type="InterPro" id="IPR009057">
    <property type="entry name" value="Homeodomain-like_sf"/>
</dbReference>
<evidence type="ECO:0000256" key="4">
    <source>
        <dbReference type="ARBA" id="ARBA00023163"/>
    </source>
</evidence>
<dbReference type="GO" id="GO:0006355">
    <property type="term" value="P:regulation of DNA-templated transcription"/>
    <property type="evidence" value="ECO:0007669"/>
    <property type="project" value="InterPro"/>
</dbReference>
<gene>
    <name evidence="8" type="ORF">KDU71_08890</name>
</gene>
<dbReference type="SMART" id="SM00382">
    <property type="entry name" value="AAA"/>
    <property type="match status" value="1"/>
</dbReference>
<feature type="domain" description="Sigma-54 factor interaction" evidence="6">
    <location>
        <begin position="149"/>
        <end position="379"/>
    </location>
</feature>
<dbReference type="Gene3D" id="3.40.50.300">
    <property type="entry name" value="P-loop containing nucleotide triphosphate hydrolases"/>
    <property type="match status" value="1"/>
</dbReference>
<dbReference type="PANTHER" id="PTHR32071">
    <property type="entry name" value="TRANSCRIPTIONAL REGULATORY PROTEIN"/>
    <property type="match status" value="1"/>
</dbReference>
<dbReference type="GO" id="GO:0000160">
    <property type="term" value="P:phosphorelay signal transduction system"/>
    <property type="evidence" value="ECO:0007669"/>
    <property type="project" value="InterPro"/>
</dbReference>
<dbReference type="GO" id="GO:0005524">
    <property type="term" value="F:ATP binding"/>
    <property type="evidence" value="ECO:0007669"/>
    <property type="project" value="UniProtKB-KW"/>
</dbReference>
<dbReference type="Proteomes" id="UP000679220">
    <property type="component" value="Unassembled WGS sequence"/>
</dbReference>
<reference evidence="8" key="2">
    <citation type="submission" date="2021-04" db="EMBL/GenBank/DDBJ databases">
        <authorList>
            <person name="Zhang T."/>
            <person name="Zhang Y."/>
            <person name="Lu D."/>
            <person name="Zuo D."/>
            <person name="Du Z."/>
        </authorList>
    </citation>
    <scope>NUCLEOTIDE SEQUENCE</scope>
    <source>
        <strain evidence="8">JR1</strain>
    </source>
</reference>
<dbReference type="CDD" id="cd00009">
    <property type="entry name" value="AAA"/>
    <property type="match status" value="1"/>
</dbReference>
<evidence type="ECO:0000259" key="7">
    <source>
        <dbReference type="PROSITE" id="PS50110"/>
    </source>
</evidence>
<dbReference type="CDD" id="cd00156">
    <property type="entry name" value="REC"/>
    <property type="match status" value="1"/>
</dbReference>
<dbReference type="PROSITE" id="PS50110">
    <property type="entry name" value="RESPONSE_REGULATORY"/>
    <property type="match status" value="1"/>
</dbReference>
<dbReference type="Pfam" id="PF25601">
    <property type="entry name" value="AAA_lid_14"/>
    <property type="match status" value="1"/>
</dbReference>
<dbReference type="SUPFAM" id="SSF52172">
    <property type="entry name" value="CheY-like"/>
    <property type="match status" value="1"/>
</dbReference>
<feature type="modified residue" description="4-aspartylphosphate" evidence="5">
    <location>
        <position position="53"/>
    </location>
</feature>
<dbReference type="GO" id="GO:0043565">
    <property type="term" value="F:sequence-specific DNA binding"/>
    <property type="evidence" value="ECO:0007669"/>
    <property type="project" value="InterPro"/>
</dbReference>
<dbReference type="PROSITE" id="PS50045">
    <property type="entry name" value="SIGMA54_INTERACT_4"/>
    <property type="match status" value="1"/>
</dbReference>
<evidence type="ECO:0000256" key="1">
    <source>
        <dbReference type="ARBA" id="ARBA00022741"/>
    </source>
</evidence>
<keyword evidence="5" id="KW-0597">Phosphoprotein</keyword>
<evidence type="ECO:0000256" key="2">
    <source>
        <dbReference type="ARBA" id="ARBA00022840"/>
    </source>
</evidence>
<dbReference type="Gene3D" id="3.40.50.2300">
    <property type="match status" value="1"/>
</dbReference>